<dbReference type="AlphaFoldDB" id="A0A9D4FWC0"/>
<keyword evidence="3" id="KW-1185">Reference proteome</keyword>
<accession>A0A9D4FWC0</accession>
<reference evidence="2" key="2">
    <citation type="submission" date="2020-11" db="EMBL/GenBank/DDBJ databases">
        <authorList>
            <person name="McCartney M.A."/>
            <person name="Auch B."/>
            <person name="Kono T."/>
            <person name="Mallez S."/>
            <person name="Becker A."/>
            <person name="Gohl D.M."/>
            <person name="Silverstein K.A.T."/>
            <person name="Koren S."/>
            <person name="Bechman K.B."/>
            <person name="Herman A."/>
            <person name="Abrahante J.E."/>
            <person name="Garbe J."/>
        </authorList>
    </citation>
    <scope>NUCLEOTIDE SEQUENCE</scope>
    <source>
        <strain evidence="2">Duluth1</strain>
        <tissue evidence="2">Whole animal</tissue>
    </source>
</reference>
<evidence type="ECO:0000256" key="1">
    <source>
        <dbReference type="SAM" id="MobiDB-lite"/>
    </source>
</evidence>
<gene>
    <name evidence="2" type="ORF">DPMN_134819</name>
</gene>
<proteinExistence type="predicted"/>
<name>A0A9D4FWC0_DREPO</name>
<evidence type="ECO:0000313" key="2">
    <source>
        <dbReference type="EMBL" id="KAH3806499.1"/>
    </source>
</evidence>
<dbReference type="EMBL" id="JAIWYP010000006">
    <property type="protein sequence ID" value="KAH3806499.1"/>
    <property type="molecule type" value="Genomic_DNA"/>
</dbReference>
<dbReference type="Proteomes" id="UP000828390">
    <property type="component" value="Unassembled WGS sequence"/>
</dbReference>
<evidence type="ECO:0000313" key="3">
    <source>
        <dbReference type="Proteomes" id="UP000828390"/>
    </source>
</evidence>
<comment type="caution">
    <text evidence="2">The sequence shown here is derived from an EMBL/GenBank/DDBJ whole genome shotgun (WGS) entry which is preliminary data.</text>
</comment>
<reference evidence="2" key="1">
    <citation type="journal article" date="2019" name="bioRxiv">
        <title>The Genome of the Zebra Mussel, Dreissena polymorpha: A Resource for Invasive Species Research.</title>
        <authorList>
            <person name="McCartney M.A."/>
            <person name="Auch B."/>
            <person name="Kono T."/>
            <person name="Mallez S."/>
            <person name="Zhang Y."/>
            <person name="Obille A."/>
            <person name="Becker A."/>
            <person name="Abrahante J.E."/>
            <person name="Garbe J."/>
            <person name="Badalamenti J.P."/>
            <person name="Herman A."/>
            <person name="Mangelson H."/>
            <person name="Liachko I."/>
            <person name="Sullivan S."/>
            <person name="Sone E.D."/>
            <person name="Koren S."/>
            <person name="Silverstein K.A.T."/>
            <person name="Beckman K.B."/>
            <person name="Gohl D.M."/>
        </authorList>
    </citation>
    <scope>NUCLEOTIDE SEQUENCE</scope>
    <source>
        <strain evidence="2">Duluth1</strain>
        <tissue evidence="2">Whole animal</tissue>
    </source>
</reference>
<feature type="compositionally biased region" description="Basic and acidic residues" evidence="1">
    <location>
        <begin position="1"/>
        <end position="13"/>
    </location>
</feature>
<protein>
    <submittedName>
        <fullName evidence="2">Uncharacterized protein</fullName>
    </submittedName>
</protein>
<feature type="region of interest" description="Disordered" evidence="1">
    <location>
        <begin position="1"/>
        <end position="75"/>
    </location>
</feature>
<sequence length="75" mass="8412">MSSRDLDRDRIRDYSPPARRPAPYDSPRGGPPMKRPRPDDGLSGRGPPMRDGPPRSMSREGPSRDSARGPPTFRR</sequence>
<feature type="compositionally biased region" description="Basic and acidic residues" evidence="1">
    <location>
        <begin position="57"/>
        <end position="67"/>
    </location>
</feature>
<organism evidence="2 3">
    <name type="scientific">Dreissena polymorpha</name>
    <name type="common">Zebra mussel</name>
    <name type="synonym">Mytilus polymorpha</name>
    <dbReference type="NCBI Taxonomy" id="45954"/>
    <lineage>
        <taxon>Eukaryota</taxon>
        <taxon>Metazoa</taxon>
        <taxon>Spiralia</taxon>
        <taxon>Lophotrochozoa</taxon>
        <taxon>Mollusca</taxon>
        <taxon>Bivalvia</taxon>
        <taxon>Autobranchia</taxon>
        <taxon>Heteroconchia</taxon>
        <taxon>Euheterodonta</taxon>
        <taxon>Imparidentia</taxon>
        <taxon>Neoheterodontei</taxon>
        <taxon>Myida</taxon>
        <taxon>Dreissenoidea</taxon>
        <taxon>Dreissenidae</taxon>
        <taxon>Dreissena</taxon>
    </lineage>
</organism>